<dbReference type="InterPro" id="IPR056513">
    <property type="entry name" value="INO80F"/>
</dbReference>
<dbReference type="GO" id="GO:0031934">
    <property type="term" value="C:mating-type region heterochromatin"/>
    <property type="evidence" value="ECO:0007669"/>
    <property type="project" value="TreeGrafter"/>
</dbReference>
<feature type="region of interest" description="Disordered" evidence="4">
    <location>
        <begin position="104"/>
        <end position="144"/>
    </location>
</feature>
<evidence type="ECO:0000313" key="7">
    <source>
        <dbReference type="Proteomes" id="UP001212152"/>
    </source>
</evidence>
<feature type="DNA-binding region" description="HMG box" evidence="3">
    <location>
        <begin position="419"/>
        <end position="495"/>
    </location>
</feature>
<organism evidence="6 7">
    <name type="scientific">Geranomyces variabilis</name>
    <dbReference type="NCBI Taxonomy" id="109894"/>
    <lineage>
        <taxon>Eukaryota</taxon>
        <taxon>Fungi</taxon>
        <taxon>Fungi incertae sedis</taxon>
        <taxon>Chytridiomycota</taxon>
        <taxon>Chytridiomycota incertae sedis</taxon>
        <taxon>Chytridiomycetes</taxon>
        <taxon>Spizellomycetales</taxon>
        <taxon>Powellomycetaceae</taxon>
        <taxon>Geranomyces</taxon>
    </lineage>
</organism>
<comment type="subcellular location">
    <subcellularLocation>
        <location evidence="1">Nucleus</location>
    </subcellularLocation>
</comment>
<dbReference type="SUPFAM" id="SSF47095">
    <property type="entry name" value="HMG-box"/>
    <property type="match status" value="1"/>
</dbReference>
<evidence type="ECO:0000256" key="3">
    <source>
        <dbReference type="PROSITE-ProRule" id="PRU00267"/>
    </source>
</evidence>
<evidence type="ECO:0000256" key="4">
    <source>
        <dbReference type="SAM" id="MobiDB-lite"/>
    </source>
</evidence>
<dbReference type="Pfam" id="PF00505">
    <property type="entry name" value="HMG_box"/>
    <property type="match status" value="1"/>
</dbReference>
<evidence type="ECO:0000313" key="6">
    <source>
        <dbReference type="EMBL" id="KAJ3183768.1"/>
    </source>
</evidence>
<dbReference type="InterPro" id="IPR031915">
    <property type="entry name" value="Clr2_N"/>
</dbReference>
<proteinExistence type="predicted"/>
<dbReference type="PROSITE" id="PS50118">
    <property type="entry name" value="HMG_BOX_2"/>
    <property type="match status" value="1"/>
</dbReference>
<dbReference type="PANTHER" id="PTHR38046:SF1">
    <property type="entry name" value="CRYPTIC LOCI REGULATOR 2"/>
    <property type="match status" value="1"/>
</dbReference>
<dbReference type="EMBL" id="JADGJQ010000005">
    <property type="protein sequence ID" value="KAJ3183768.1"/>
    <property type="molecule type" value="Genomic_DNA"/>
</dbReference>
<dbReference type="GO" id="GO:0070824">
    <property type="term" value="C:SHREC complex"/>
    <property type="evidence" value="ECO:0007669"/>
    <property type="project" value="InterPro"/>
</dbReference>
<keyword evidence="2 3" id="KW-0539">Nucleus</keyword>
<reference evidence="6" key="1">
    <citation type="submission" date="2020-05" db="EMBL/GenBank/DDBJ databases">
        <title>Phylogenomic resolution of chytrid fungi.</title>
        <authorList>
            <person name="Stajich J.E."/>
            <person name="Amses K."/>
            <person name="Simmons R."/>
            <person name="Seto K."/>
            <person name="Myers J."/>
            <person name="Bonds A."/>
            <person name="Quandt C.A."/>
            <person name="Barry K."/>
            <person name="Liu P."/>
            <person name="Grigoriev I."/>
            <person name="Longcore J.E."/>
            <person name="James T.Y."/>
        </authorList>
    </citation>
    <scope>NUCLEOTIDE SEQUENCE</scope>
    <source>
        <strain evidence="6">JEL0379</strain>
    </source>
</reference>
<dbReference type="InterPro" id="IPR036910">
    <property type="entry name" value="HMG_box_dom_sf"/>
</dbReference>
<evidence type="ECO:0000256" key="2">
    <source>
        <dbReference type="ARBA" id="ARBA00023242"/>
    </source>
</evidence>
<dbReference type="PANTHER" id="PTHR38046">
    <property type="entry name" value="CRYPTIC LOCI REGULATOR 2"/>
    <property type="match status" value="1"/>
</dbReference>
<dbReference type="InterPro" id="IPR038986">
    <property type="entry name" value="Clr2"/>
</dbReference>
<dbReference type="Pfam" id="PF16761">
    <property type="entry name" value="Clr2_transil"/>
    <property type="match status" value="1"/>
</dbReference>
<dbReference type="GO" id="GO:0033553">
    <property type="term" value="C:rDNA heterochromatin"/>
    <property type="evidence" value="ECO:0007669"/>
    <property type="project" value="TreeGrafter"/>
</dbReference>
<accession>A0AAD5TQJ4</accession>
<sequence length="560" mass="61896">MPVTLSEVPPPSYSDGTTAFYPDVYRSSRAPAGGYVECQQNRVQKYLELLTPVLKDVYERYPNRIPGIDRLAPAQWDGTVVFRGPAVLTELPQNFKMFESRKIEHPSDSAAGTPGTASPAPGDSVKKEGEVKKPATKSSKPRADAYIFGHPSGSKFRSTTEFMPHLAWLVSDETHKANNCLCKLCQNWTKAGGKPFARGKVIAPGGSAVVTASTAVVAPATVTSPTTPSPCEPSTARKKAPAKLQSLLSDDPAPARNTSGTREWDCAPPSSGLNTPQPASHPESEVDTHEEEQKKVERPSHSKPRKDDRSDLLADANYKKKYRELKHKIGEVEEETDKLEQEYAIAKKRLSRLKFERQLQVVQGLTANSAAPSHSAEVSDSNDGRSVSGESRSPPDSQQPPLKRQRKKREKKIIDPDAPRRPANAFMFFCDQNRELLKKERGTMREAEIKSQGLSNLTKALGFRWKALDAVQRQEWGQKFKSEVKRFEGEMADYTEEKSRKRKLDSAGQPALPSGHTDTPPADAIMTDAHRVPTQDEHRPEVNGSPAPQMVQMVTTFAEH</sequence>
<gene>
    <name evidence="6" type="ORF">HDU87_005884</name>
</gene>
<dbReference type="Gene3D" id="1.10.30.10">
    <property type="entry name" value="High mobility group box domain"/>
    <property type="match status" value="1"/>
</dbReference>
<feature type="compositionally biased region" description="Polar residues" evidence="4">
    <location>
        <begin position="366"/>
        <end position="400"/>
    </location>
</feature>
<feature type="region of interest" description="Disordered" evidence="4">
    <location>
        <begin position="366"/>
        <end position="426"/>
    </location>
</feature>
<feature type="region of interest" description="Disordered" evidence="4">
    <location>
        <begin position="493"/>
        <end position="524"/>
    </location>
</feature>
<name>A0AAD5TQJ4_9FUNG</name>
<feature type="compositionally biased region" description="Basic and acidic residues" evidence="4">
    <location>
        <begin position="282"/>
        <end position="312"/>
    </location>
</feature>
<dbReference type="Proteomes" id="UP001212152">
    <property type="component" value="Unassembled WGS sequence"/>
</dbReference>
<dbReference type="Pfam" id="PF24245">
    <property type="entry name" value="INO80F"/>
    <property type="match status" value="1"/>
</dbReference>
<dbReference type="InterPro" id="IPR009071">
    <property type="entry name" value="HMG_box_dom"/>
</dbReference>
<feature type="compositionally biased region" description="Basic and acidic residues" evidence="4">
    <location>
        <begin position="124"/>
        <end position="133"/>
    </location>
</feature>
<comment type="caution">
    <text evidence="6">The sequence shown here is derived from an EMBL/GenBank/DDBJ whole genome shotgun (WGS) entry which is preliminary data.</text>
</comment>
<keyword evidence="3" id="KW-0238">DNA-binding</keyword>
<feature type="compositionally biased region" description="Low complexity" evidence="4">
    <location>
        <begin position="109"/>
        <end position="122"/>
    </location>
</feature>
<keyword evidence="7" id="KW-1185">Reference proteome</keyword>
<feature type="domain" description="HMG box" evidence="5">
    <location>
        <begin position="419"/>
        <end position="495"/>
    </location>
</feature>
<evidence type="ECO:0000259" key="5">
    <source>
        <dbReference type="PROSITE" id="PS50118"/>
    </source>
</evidence>
<dbReference type="SMART" id="SM00398">
    <property type="entry name" value="HMG"/>
    <property type="match status" value="1"/>
</dbReference>
<dbReference type="AlphaFoldDB" id="A0AAD5TQJ4"/>
<dbReference type="GO" id="GO:0003677">
    <property type="term" value="F:DNA binding"/>
    <property type="evidence" value="ECO:0007669"/>
    <property type="project" value="UniProtKB-UniRule"/>
</dbReference>
<dbReference type="GO" id="GO:0030466">
    <property type="term" value="P:silent mating-type cassette heterochromatin formation"/>
    <property type="evidence" value="ECO:0007669"/>
    <property type="project" value="TreeGrafter"/>
</dbReference>
<evidence type="ECO:0000256" key="1">
    <source>
        <dbReference type="ARBA" id="ARBA00004123"/>
    </source>
</evidence>
<protein>
    <recommendedName>
        <fullName evidence="5">HMG box domain-containing protein</fullName>
    </recommendedName>
</protein>
<feature type="region of interest" description="Disordered" evidence="4">
    <location>
        <begin position="221"/>
        <end position="319"/>
    </location>
</feature>